<dbReference type="GO" id="GO:0030514">
    <property type="term" value="P:negative regulation of BMP signaling pathway"/>
    <property type="evidence" value="ECO:0007669"/>
    <property type="project" value="TreeGrafter"/>
</dbReference>
<keyword evidence="6" id="KW-0325">Glycoprotein</keyword>
<evidence type="ECO:0000256" key="8">
    <source>
        <dbReference type="SAM" id="MobiDB-lite"/>
    </source>
</evidence>
<dbReference type="PROSITE" id="PS50184">
    <property type="entry name" value="VWFC_2"/>
    <property type="match status" value="2"/>
</dbReference>
<name>A0A7R8V1T4_HERIL</name>
<dbReference type="SMART" id="SM00754">
    <property type="entry name" value="CHRD"/>
    <property type="match status" value="3"/>
</dbReference>
<feature type="domain" description="CHRD" evidence="10">
    <location>
        <begin position="296"/>
        <end position="426"/>
    </location>
</feature>
<dbReference type="SMART" id="SM00214">
    <property type="entry name" value="VWC"/>
    <property type="match status" value="4"/>
</dbReference>
<evidence type="ECO:0000259" key="9">
    <source>
        <dbReference type="PROSITE" id="PS50184"/>
    </source>
</evidence>
<evidence type="ECO:0000259" key="10">
    <source>
        <dbReference type="PROSITE" id="PS50933"/>
    </source>
</evidence>
<keyword evidence="3 7" id="KW-0217">Developmental protein</keyword>
<evidence type="ECO:0000256" key="6">
    <source>
        <dbReference type="ARBA" id="ARBA00023180"/>
    </source>
</evidence>
<evidence type="ECO:0000256" key="1">
    <source>
        <dbReference type="ARBA" id="ARBA00004613"/>
    </source>
</evidence>
<dbReference type="InterPro" id="IPR016353">
    <property type="entry name" value="Chordin"/>
</dbReference>
<dbReference type="Proteomes" id="UP000594454">
    <property type="component" value="Chromosome 5"/>
</dbReference>
<evidence type="ECO:0000256" key="5">
    <source>
        <dbReference type="ARBA" id="ARBA00022737"/>
    </source>
</evidence>
<dbReference type="GO" id="GO:0048731">
    <property type="term" value="P:system development"/>
    <property type="evidence" value="ECO:0007669"/>
    <property type="project" value="UniProtKB-ARBA"/>
</dbReference>
<dbReference type="GO" id="GO:0036122">
    <property type="term" value="F:BMP binding"/>
    <property type="evidence" value="ECO:0007669"/>
    <property type="project" value="TreeGrafter"/>
</dbReference>
<dbReference type="SUPFAM" id="SSF57603">
    <property type="entry name" value="FnI-like domain"/>
    <property type="match status" value="4"/>
</dbReference>
<dbReference type="Gene3D" id="2.10.70.10">
    <property type="entry name" value="Complement Module, domain 1"/>
    <property type="match status" value="1"/>
</dbReference>
<proteinExistence type="inferred from homology"/>
<evidence type="ECO:0000256" key="2">
    <source>
        <dbReference type="ARBA" id="ARBA00007156"/>
    </source>
</evidence>
<keyword evidence="5" id="KW-0677">Repeat</keyword>
<dbReference type="FunCoup" id="A0A7R8V1T4">
    <property type="interactions" value="97"/>
</dbReference>
<gene>
    <name evidence="11" type="ORF">HERILL_LOCUS13703</name>
</gene>
<evidence type="ECO:0008006" key="13">
    <source>
        <dbReference type="Google" id="ProtNLM"/>
    </source>
</evidence>
<keyword evidence="4" id="KW-0964">Secreted</keyword>
<dbReference type="EMBL" id="LR899013">
    <property type="protein sequence ID" value="CAD7091280.1"/>
    <property type="molecule type" value="Genomic_DNA"/>
</dbReference>
<evidence type="ECO:0000313" key="11">
    <source>
        <dbReference type="EMBL" id="CAD7091280.1"/>
    </source>
</evidence>
<dbReference type="InterPro" id="IPR001007">
    <property type="entry name" value="VWF_dom"/>
</dbReference>
<organism evidence="11 12">
    <name type="scientific">Hermetia illucens</name>
    <name type="common">Black soldier fly</name>
    <dbReference type="NCBI Taxonomy" id="343691"/>
    <lineage>
        <taxon>Eukaryota</taxon>
        <taxon>Metazoa</taxon>
        <taxon>Ecdysozoa</taxon>
        <taxon>Arthropoda</taxon>
        <taxon>Hexapoda</taxon>
        <taxon>Insecta</taxon>
        <taxon>Pterygota</taxon>
        <taxon>Neoptera</taxon>
        <taxon>Endopterygota</taxon>
        <taxon>Diptera</taxon>
        <taxon>Brachycera</taxon>
        <taxon>Stratiomyomorpha</taxon>
        <taxon>Stratiomyidae</taxon>
        <taxon>Hermetiinae</taxon>
        <taxon>Hermetia</taxon>
    </lineage>
</organism>
<accession>A0A7R8V1T4</accession>
<dbReference type="Pfam" id="PF07452">
    <property type="entry name" value="CHRD"/>
    <property type="match status" value="1"/>
</dbReference>
<feature type="compositionally biased region" description="Polar residues" evidence="8">
    <location>
        <begin position="972"/>
        <end position="982"/>
    </location>
</feature>
<feature type="domain" description="VWFC" evidence="9">
    <location>
        <begin position="55"/>
        <end position="130"/>
    </location>
</feature>
<evidence type="ECO:0000256" key="3">
    <source>
        <dbReference type="ARBA" id="ARBA00022473"/>
    </source>
</evidence>
<dbReference type="GO" id="GO:0009953">
    <property type="term" value="P:dorsal/ventral pattern formation"/>
    <property type="evidence" value="ECO:0007669"/>
    <property type="project" value="TreeGrafter"/>
</dbReference>
<comment type="similarity">
    <text evidence="2 7">Belongs to the chordin family.</text>
</comment>
<dbReference type="OMA" id="TGRFTFH"/>
<comment type="subcellular location">
    <subcellularLocation>
        <location evidence="1">Secreted</location>
    </subcellularLocation>
</comment>
<dbReference type="PROSITE" id="PS50933">
    <property type="entry name" value="CHRD"/>
    <property type="match status" value="3"/>
</dbReference>
<feature type="domain" description="CHRD" evidence="10">
    <location>
        <begin position="154"/>
        <end position="294"/>
    </location>
</feature>
<feature type="domain" description="CHRD" evidence="10">
    <location>
        <begin position="431"/>
        <end position="543"/>
    </location>
</feature>
<evidence type="ECO:0000256" key="4">
    <source>
        <dbReference type="ARBA" id="ARBA00022525"/>
    </source>
</evidence>
<keyword evidence="12" id="KW-1185">Reference proteome</keyword>
<dbReference type="PROSITE" id="PS01208">
    <property type="entry name" value="VWFC_1"/>
    <property type="match status" value="2"/>
</dbReference>
<dbReference type="GO" id="GO:0005615">
    <property type="term" value="C:extracellular space"/>
    <property type="evidence" value="ECO:0007669"/>
    <property type="project" value="TreeGrafter"/>
</dbReference>
<dbReference type="Pfam" id="PF00093">
    <property type="entry name" value="VWC"/>
    <property type="match status" value="4"/>
</dbReference>
<dbReference type="InParanoid" id="A0A7R8V1T4"/>
<dbReference type="PANTHER" id="PTHR46526:SF1">
    <property type="entry name" value="CHORDIN"/>
    <property type="match status" value="1"/>
</dbReference>
<feature type="region of interest" description="Disordered" evidence="8">
    <location>
        <begin position="953"/>
        <end position="982"/>
    </location>
</feature>
<feature type="domain" description="VWFC" evidence="9">
    <location>
        <begin position="700"/>
        <end position="762"/>
    </location>
</feature>
<dbReference type="InterPro" id="IPR010895">
    <property type="entry name" value="CHRD"/>
</dbReference>
<dbReference type="PANTHER" id="PTHR46526">
    <property type="entry name" value="CHORDIN"/>
    <property type="match status" value="1"/>
</dbReference>
<evidence type="ECO:0000313" key="12">
    <source>
        <dbReference type="Proteomes" id="UP000594454"/>
    </source>
</evidence>
<dbReference type="InterPro" id="IPR052278">
    <property type="entry name" value="Chordin-like_regulators"/>
</dbReference>
<reference evidence="11 12" key="1">
    <citation type="submission" date="2020-11" db="EMBL/GenBank/DDBJ databases">
        <authorList>
            <person name="Wallbank WR R."/>
            <person name="Pardo Diaz C."/>
            <person name="Kozak K."/>
            <person name="Martin S."/>
            <person name="Jiggins C."/>
            <person name="Moest M."/>
            <person name="Warren A I."/>
            <person name="Generalovic N T."/>
            <person name="Byers J.R.P. K."/>
            <person name="Montejo-Kovacevich G."/>
            <person name="Yen C E."/>
        </authorList>
    </citation>
    <scope>NUCLEOTIDE SEQUENCE [LARGE SCALE GENOMIC DNA]</scope>
</reference>
<dbReference type="AlphaFoldDB" id="A0A7R8V1T4"/>
<dbReference type="OrthoDB" id="9829321at2759"/>
<feature type="compositionally biased region" description="Basic residues" evidence="8">
    <location>
        <begin position="953"/>
        <end position="964"/>
    </location>
</feature>
<dbReference type="PIRSF" id="PIRSF002496">
    <property type="entry name" value="Chordin"/>
    <property type="match status" value="1"/>
</dbReference>
<protein>
    <recommendedName>
        <fullName evidence="13">Short gastrulation</fullName>
    </recommendedName>
</protein>
<sequence>MMSPYKWDISKYLSLQLVLVFVLSLVFNNVQIVNGRRASPALIEDDGRRNRPVISECQFGKTVRELGTTWYADLGPPFGVMYCIKCECVSVQKKRRIVGRVQCRNIKSECPPVTCDEPILLPGKCCKTCPNEAQGTEIAQVVPHQVAAEEEERNMKHFAALLTGRTSHFLKEDEMKPAYSTNNPQNIVATGRFTFTKKNLYYSFYISDKAIRPRSVQFINSVGMIIEEHNLETPFNGPLNLYQNKTGKICGVWRRVPKEYRKLLREERMSVVLLWGGNYQAELALAGRIARYTALSTELFSSLLEPASDTKPDQMSGAGGTAIVSTSNGVTSSIHLTLVFTGLFVPDEIMDALINIRIESLERKQIILEDTQRIKDPDPYVNVLEISSPVSTHDLRLLSRGKLVLTIESRKNPALKIQGHIVTRVVCELFQTLLTPSNIGSNTTTSGLAWMYLNREGSLIYNIQTDELSLQKNPTIKLVDDGTKRRATLEDLTPSFNFNQAIGSIDKLSPRVLEPLYNEELAINIATDDEPNLVRGRLIARPVADARDSIEPILLKRMENNTPAHLMGMAWIAIDNECNLHYEVTISALFGIQQTFSIYLEEKPIEAPGAPVTRQLLRDFNGSYVEDFTMEIPSAELAKLETSVCYLEIESKDANKILLRGKLKSTKVPNHCFPHYTDNNVPSVVSALEQNDNTLLPPDSKCYHSGRFYDEGEQWKSSMVPCTVCSCQHGRVNCDSIKCPEIKCKPNEERVMNKGECCNMCKPIKTVNESSNSAQRGCYLGEQFHMAGASWHPYLPPNGFDTCTTCTCDYTTLDTNCIRMECPPLTCSERVAYRPNKKACCKVCPEAKPHVVEKDVMQDERSRTPTTKTSDEVLANGGCKVVNTVYENGQEWHPIVASHGEQKCVKCRCKDSQISCDRKRCTRSVCNSRIAAKRKGLPVSEGSECCTSSQCKRTRRHQNSRRMHRDRDEKQQSQSLTKAIRS</sequence>
<evidence type="ECO:0000256" key="7">
    <source>
        <dbReference type="PIRNR" id="PIRNR002496"/>
    </source>
</evidence>